<dbReference type="SUPFAM" id="SSF52540">
    <property type="entry name" value="P-loop containing nucleoside triphosphate hydrolases"/>
    <property type="match status" value="1"/>
</dbReference>
<keyword evidence="2" id="KW-0067">ATP-binding</keyword>
<dbReference type="InterPro" id="IPR035965">
    <property type="entry name" value="PAS-like_dom_sf"/>
</dbReference>
<comment type="caution">
    <text evidence="7">The sequence shown here is derived from an EMBL/GenBank/DDBJ whole genome shotgun (WGS) entry which is preliminary data.</text>
</comment>
<evidence type="ECO:0000256" key="1">
    <source>
        <dbReference type="ARBA" id="ARBA00022741"/>
    </source>
</evidence>
<dbReference type="PROSITE" id="PS00676">
    <property type="entry name" value="SIGMA54_INTERACT_2"/>
    <property type="match status" value="1"/>
</dbReference>
<dbReference type="PROSITE" id="PS00688">
    <property type="entry name" value="SIGMA54_INTERACT_3"/>
    <property type="match status" value="1"/>
</dbReference>
<keyword evidence="5" id="KW-0804">Transcription</keyword>
<evidence type="ECO:0000313" key="7">
    <source>
        <dbReference type="EMBL" id="MEZ6854332.1"/>
    </source>
</evidence>
<keyword evidence="1" id="KW-0547">Nucleotide-binding</keyword>
<reference evidence="7 8" key="1">
    <citation type="submission" date="2024-07" db="EMBL/GenBank/DDBJ databases">
        <title>Active virus-host system and metabolic interactions in a Lokiarchaeon culture.</title>
        <authorList>
            <person name="Ponce Toledo R.I."/>
            <person name="Rodrigues Oliveira T."/>
            <person name="Schleper C."/>
        </authorList>
    </citation>
    <scope>NUCLEOTIDE SEQUENCE [LARGE SCALE GENOMIC DNA]</scope>
    <source>
        <strain evidence="7 8">B35</strain>
    </source>
</reference>
<proteinExistence type="predicted"/>
<dbReference type="Gene3D" id="1.10.10.60">
    <property type="entry name" value="Homeodomain-like"/>
    <property type="match status" value="1"/>
</dbReference>
<dbReference type="Pfam" id="PF25601">
    <property type="entry name" value="AAA_lid_14"/>
    <property type="match status" value="1"/>
</dbReference>
<dbReference type="SUPFAM" id="SSF55785">
    <property type="entry name" value="PYP-like sensor domain (PAS domain)"/>
    <property type="match status" value="1"/>
</dbReference>
<dbReference type="PROSITE" id="PS00675">
    <property type="entry name" value="SIGMA54_INTERACT_1"/>
    <property type="match status" value="1"/>
</dbReference>
<dbReference type="RefSeq" id="WP_051177266.1">
    <property type="nucleotide sequence ID" value="NZ_JBFSOO010000010.1"/>
</dbReference>
<dbReference type="NCBIfam" id="TIGR00229">
    <property type="entry name" value="sensory_box"/>
    <property type="match status" value="1"/>
</dbReference>
<dbReference type="SUPFAM" id="SSF46689">
    <property type="entry name" value="Homeodomain-like"/>
    <property type="match status" value="1"/>
</dbReference>
<evidence type="ECO:0000313" key="8">
    <source>
        <dbReference type="Proteomes" id="UP001568358"/>
    </source>
</evidence>
<dbReference type="InterPro" id="IPR025944">
    <property type="entry name" value="Sigma_54_int_dom_CS"/>
</dbReference>
<keyword evidence="3" id="KW-0805">Transcription regulation</keyword>
<evidence type="ECO:0000256" key="3">
    <source>
        <dbReference type="ARBA" id="ARBA00023015"/>
    </source>
</evidence>
<dbReference type="Gene3D" id="1.10.8.60">
    <property type="match status" value="1"/>
</dbReference>
<dbReference type="Pfam" id="PF13426">
    <property type="entry name" value="PAS_9"/>
    <property type="match status" value="1"/>
</dbReference>
<dbReference type="InterPro" id="IPR000014">
    <property type="entry name" value="PAS"/>
</dbReference>
<evidence type="ECO:0000256" key="4">
    <source>
        <dbReference type="ARBA" id="ARBA00023125"/>
    </source>
</evidence>
<accession>A0ABV4JUF6</accession>
<evidence type="ECO:0000259" key="6">
    <source>
        <dbReference type="PROSITE" id="PS50045"/>
    </source>
</evidence>
<organism evidence="7 8">
    <name type="scientific">Halodesulfovibrio aestuarii</name>
    <dbReference type="NCBI Taxonomy" id="126333"/>
    <lineage>
        <taxon>Bacteria</taxon>
        <taxon>Pseudomonadati</taxon>
        <taxon>Thermodesulfobacteriota</taxon>
        <taxon>Desulfovibrionia</taxon>
        <taxon>Desulfovibrionales</taxon>
        <taxon>Desulfovibrionaceae</taxon>
        <taxon>Halodesulfovibrio</taxon>
    </lineage>
</organism>
<dbReference type="PRINTS" id="PR01590">
    <property type="entry name" value="HTHFIS"/>
</dbReference>
<dbReference type="Pfam" id="PF00158">
    <property type="entry name" value="Sigma54_activat"/>
    <property type="match status" value="1"/>
</dbReference>
<dbReference type="PANTHER" id="PTHR32071">
    <property type="entry name" value="TRANSCRIPTIONAL REGULATORY PROTEIN"/>
    <property type="match status" value="1"/>
</dbReference>
<dbReference type="InterPro" id="IPR002197">
    <property type="entry name" value="HTH_Fis"/>
</dbReference>
<dbReference type="CDD" id="cd00130">
    <property type="entry name" value="PAS"/>
    <property type="match status" value="1"/>
</dbReference>
<sequence length="509" mass="57246">MKNPDPNQLNIADVLKRIDEVRDKDLQHLLRTTLETAQQKLQKSTNELYRLRLNLENSFNSIPDAIVTVDEGIRILSANAAFLSLYGGFLADYKGKTFEQCFGKDSAPYNSVIRQTLELGRLTSHFRVNTTTPEGKVCKLELNAAPLRTGEYSFGGAVLVIKDMTRLAVLERQLEDRKLLNNMVGKSDVMKRVAALVHSLSDIATTVLITGESGTGKELVADALHYTGVRAENRIVKVNCAALSESLLESELFGHVRGAFTGASRDSEGRVAAAEGGTLFLDEIGDLPLSIQLKLLRFLEYKEYERVGSTKPRKADVRVVTATNADLLQKVHDGSFRKDLYYRLNVFQIEMPPLRERKEDIPLLIENFITLFNHELGRSIKSISPELLDTLMQYDWPGNVRELRHCIEYATILCLEEMLRCIHLPQNFKASCTCQPASPIPQQKPKQLPQSTLETAVNETSAKRQSFDKQKVLDALEQAGWKKARAARILGISRPTLYRWMKQVGISEQ</sequence>
<feature type="domain" description="Sigma-54 factor interaction" evidence="6">
    <location>
        <begin position="183"/>
        <end position="412"/>
    </location>
</feature>
<dbReference type="InterPro" id="IPR003593">
    <property type="entry name" value="AAA+_ATPase"/>
</dbReference>
<dbReference type="InterPro" id="IPR025943">
    <property type="entry name" value="Sigma_54_int_dom_ATP-bd_2"/>
</dbReference>
<dbReference type="PANTHER" id="PTHR32071:SF113">
    <property type="entry name" value="ALGINATE BIOSYNTHESIS TRANSCRIPTIONAL REGULATORY PROTEIN ALGB"/>
    <property type="match status" value="1"/>
</dbReference>
<dbReference type="EMBL" id="JBFSOO010000010">
    <property type="protein sequence ID" value="MEZ6854332.1"/>
    <property type="molecule type" value="Genomic_DNA"/>
</dbReference>
<dbReference type="Gene3D" id="3.40.50.300">
    <property type="entry name" value="P-loop containing nucleotide triphosphate hydrolases"/>
    <property type="match status" value="1"/>
</dbReference>
<dbReference type="SMART" id="SM00382">
    <property type="entry name" value="AAA"/>
    <property type="match status" value="1"/>
</dbReference>
<dbReference type="Pfam" id="PF02954">
    <property type="entry name" value="HTH_8"/>
    <property type="match status" value="1"/>
</dbReference>
<dbReference type="Proteomes" id="UP001568358">
    <property type="component" value="Unassembled WGS sequence"/>
</dbReference>
<keyword evidence="8" id="KW-1185">Reference proteome</keyword>
<dbReference type="InterPro" id="IPR009057">
    <property type="entry name" value="Homeodomain-like_sf"/>
</dbReference>
<dbReference type="PROSITE" id="PS50045">
    <property type="entry name" value="SIGMA54_INTERACT_4"/>
    <property type="match status" value="1"/>
</dbReference>
<dbReference type="CDD" id="cd00009">
    <property type="entry name" value="AAA"/>
    <property type="match status" value="1"/>
</dbReference>
<protein>
    <submittedName>
        <fullName evidence="7">Sigma-54-dependent Fis family transcriptional regulator</fullName>
    </submittedName>
</protein>
<dbReference type="InterPro" id="IPR058031">
    <property type="entry name" value="AAA_lid_NorR"/>
</dbReference>
<dbReference type="InterPro" id="IPR002078">
    <property type="entry name" value="Sigma_54_int"/>
</dbReference>
<keyword evidence="4" id="KW-0238">DNA-binding</keyword>
<dbReference type="InterPro" id="IPR025662">
    <property type="entry name" value="Sigma_54_int_dom_ATP-bd_1"/>
</dbReference>
<dbReference type="InterPro" id="IPR027417">
    <property type="entry name" value="P-loop_NTPase"/>
</dbReference>
<evidence type="ECO:0000256" key="5">
    <source>
        <dbReference type="ARBA" id="ARBA00023163"/>
    </source>
</evidence>
<name>A0ABV4JUF6_9BACT</name>
<gene>
    <name evidence="7" type="ORF">AB2Z07_12475</name>
</gene>
<dbReference type="Gene3D" id="3.30.450.20">
    <property type="entry name" value="PAS domain"/>
    <property type="match status" value="1"/>
</dbReference>
<evidence type="ECO:0000256" key="2">
    <source>
        <dbReference type="ARBA" id="ARBA00022840"/>
    </source>
</evidence>